<dbReference type="EMBL" id="JAAAUQ010000910">
    <property type="protein sequence ID" value="KAF9146370.1"/>
    <property type="molecule type" value="Genomic_DNA"/>
</dbReference>
<sequence length="312" mass="34383">PGDSIRTGRQADRRRQQREQQHQHNRGRQPRGCPRPHSHARLCPAVPVAEQVMTLNIQEAGKALEFAVDELIEATAKTFEQDDDEDEDDEDTDVTDADEVEDDDDDEDQDEERDEEDEEDDGDLLEDEDKKTERGIVARRRRFPLCRSSDCDGGAAITTVGSIKTDAAGILPSKAARAPKSVDDNSEVVLAGGDYRLGQVKPEDSPLPPLDFATMLKSLGQLSLRDVQDWFNIGSNLAKVVGVSSESNNGKSEGEEGSDSKKEEKEAKAAASKDLFNQFVSKTASFANWTLTPETLDQTGVFDRVQQSLGHL</sequence>
<evidence type="ECO:0000256" key="1">
    <source>
        <dbReference type="SAM" id="MobiDB-lite"/>
    </source>
</evidence>
<organism evidence="2 3">
    <name type="scientific">Linnemannia schmuckeri</name>
    <dbReference type="NCBI Taxonomy" id="64567"/>
    <lineage>
        <taxon>Eukaryota</taxon>
        <taxon>Fungi</taxon>
        <taxon>Fungi incertae sedis</taxon>
        <taxon>Mucoromycota</taxon>
        <taxon>Mortierellomycotina</taxon>
        <taxon>Mortierellomycetes</taxon>
        <taxon>Mortierellales</taxon>
        <taxon>Mortierellaceae</taxon>
        <taxon>Linnemannia</taxon>
    </lineage>
</organism>
<keyword evidence="3" id="KW-1185">Reference proteome</keyword>
<feature type="region of interest" description="Disordered" evidence="1">
    <location>
        <begin position="243"/>
        <end position="269"/>
    </location>
</feature>
<feature type="compositionally biased region" description="Acidic residues" evidence="1">
    <location>
        <begin position="81"/>
        <end position="127"/>
    </location>
</feature>
<feature type="compositionally biased region" description="Basic residues" evidence="1">
    <location>
        <begin position="23"/>
        <end position="40"/>
    </location>
</feature>
<proteinExistence type="predicted"/>
<dbReference type="AlphaFoldDB" id="A0A9P5RV49"/>
<protein>
    <submittedName>
        <fullName evidence="2">Uncharacterized protein</fullName>
    </submittedName>
</protein>
<feature type="compositionally biased region" description="Basic and acidic residues" evidence="1">
    <location>
        <begin position="9"/>
        <end position="22"/>
    </location>
</feature>
<feature type="non-terminal residue" evidence="2">
    <location>
        <position position="1"/>
    </location>
</feature>
<gene>
    <name evidence="2" type="ORF">BG015_011617</name>
</gene>
<evidence type="ECO:0000313" key="2">
    <source>
        <dbReference type="EMBL" id="KAF9146370.1"/>
    </source>
</evidence>
<dbReference type="Proteomes" id="UP000748756">
    <property type="component" value="Unassembled WGS sequence"/>
</dbReference>
<dbReference type="OrthoDB" id="2428238at2759"/>
<feature type="region of interest" description="Disordered" evidence="1">
    <location>
        <begin position="75"/>
        <end position="133"/>
    </location>
</feature>
<comment type="caution">
    <text evidence="2">The sequence shown here is derived from an EMBL/GenBank/DDBJ whole genome shotgun (WGS) entry which is preliminary data.</text>
</comment>
<feature type="compositionally biased region" description="Basic and acidic residues" evidence="1">
    <location>
        <begin position="252"/>
        <end position="268"/>
    </location>
</feature>
<feature type="region of interest" description="Disordered" evidence="1">
    <location>
        <begin position="1"/>
        <end position="40"/>
    </location>
</feature>
<reference evidence="2" key="1">
    <citation type="journal article" date="2020" name="Fungal Divers.">
        <title>Resolving the Mortierellaceae phylogeny through synthesis of multi-gene phylogenetics and phylogenomics.</title>
        <authorList>
            <person name="Vandepol N."/>
            <person name="Liber J."/>
            <person name="Desiro A."/>
            <person name="Na H."/>
            <person name="Kennedy M."/>
            <person name="Barry K."/>
            <person name="Grigoriev I.V."/>
            <person name="Miller A.N."/>
            <person name="O'Donnell K."/>
            <person name="Stajich J.E."/>
            <person name="Bonito G."/>
        </authorList>
    </citation>
    <scope>NUCLEOTIDE SEQUENCE</scope>
    <source>
        <strain evidence="2">NRRL 6426</strain>
    </source>
</reference>
<evidence type="ECO:0000313" key="3">
    <source>
        <dbReference type="Proteomes" id="UP000748756"/>
    </source>
</evidence>
<accession>A0A9P5RV49</accession>
<name>A0A9P5RV49_9FUNG</name>